<dbReference type="AlphaFoldDB" id="A0A1V4SE43"/>
<comment type="caution">
    <text evidence="1">The sequence shown here is derived from an EMBL/GenBank/DDBJ whole genome shotgun (WGS) entry which is preliminary data.</text>
</comment>
<dbReference type="Proteomes" id="UP000191554">
    <property type="component" value="Unassembled WGS sequence"/>
</dbReference>
<evidence type="ECO:0000313" key="2">
    <source>
        <dbReference type="Proteomes" id="UP000191554"/>
    </source>
</evidence>
<name>A0A1V4SE43_RUMHU</name>
<reference evidence="1 2" key="1">
    <citation type="submission" date="2017-03" db="EMBL/GenBank/DDBJ databases">
        <title>Genome sequence of Clostridium hungatei DSM 14427.</title>
        <authorList>
            <person name="Poehlein A."/>
            <person name="Daniel R."/>
        </authorList>
    </citation>
    <scope>NUCLEOTIDE SEQUENCE [LARGE SCALE GENOMIC DNA]</scope>
    <source>
        <strain evidence="1 2">DSM 14427</strain>
    </source>
</reference>
<dbReference type="RefSeq" id="WP_080066492.1">
    <property type="nucleotide sequence ID" value="NZ_MZGX01000034.1"/>
</dbReference>
<dbReference type="InterPro" id="IPR052411">
    <property type="entry name" value="c-mor_Regulatory_Protein"/>
</dbReference>
<organism evidence="1 2">
    <name type="scientific">Ruminiclostridium hungatei</name>
    <name type="common">Clostridium hungatei</name>
    <dbReference type="NCBI Taxonomy" id="48256"/>
    <lineage>
        <taxon>Bacteria</taxon>
        <taxon>Bacillati</taxon>
        <taxon>Bacillota</taxon>
        <taxon>Clostridia</taxon>
        <taxon>Eubacteriales</taxon>
        <taxon>Oscillospiraceae</taxon>
        <taxon>Ruminiclostridium</taxon>
    </lineage>
</organism>
<gene>
    <name evidence="1" type="ORF">CLHUN_40340</name>
</gene>
<protein>
    <recommendedName>
        <fullName evidence="3">Mor transcription activator family protein</fullName>
    </recommendedName>
</protein>
<dbReference type="InterPro" id="IPR009057">
    <property type="entry name" value="Homeodomain-like_sf"/>
</dbReference>
<evidence type="ECO:0000313" key="1">
    <source>
        <dbReference type="EMBL" id="OPX42128.1"/>
    </source>
</evidence>
<keyword evidence="2" id="KW-1185">Reference proteome</keyword>
<dbReference type="OrthoDB" id="9800398at2"/>
<dbReference type="PANTHER" id="PTHR37812">
    <property type="entry name" value="MU-LIKE PROPHAGE FLUMU PROTEIN C"/>
    <property type="match status" value="1"/>
</dbReference>
<proteinExistence type="predicted"/>
<accession>A0A1V4SE43</accession>
<dbReference type="PANTHER" id="PTHR37812:SF1">
    <property type="entry name" value="MU-LIKE PROPHAGE FLUMU PROTEIN C"/>
    <property type="match status" value="1"/>
</dbReference>
<dbReference type="EMBL" id="MZGX01000034">
    <property type="protein sequence ID" value="OPX42128.1"/>
    <property type="molecule type" value="Genomic_DNA"/>
</dbReference>
<dbReference type="NCBIfam" id="NF040785">
    <property type="entry name" value="CD3324_fam"/>
    <property type="match status" value="1"/>
</dbReference>
<evidence type="ECO:0008006" key="3">
    <source>
        <dbReference type="Google" id="ProtNLM"/>
    </source>
</evidence>
<dbReference type="SUPFAM" id="SSF46689">
    <property type="entry name" value="Homeodomain-like"/>
    <property type="match status" value="1"/>
</dbReference>
<sequence>MKYIKADVVLPEALLKEIQKYIHGELIYIPNPKGTRKKWGECSGSKLHLKQRNDAIRDSYSKGCSIDQLCEKFCLSFDSIKKIVYSSK</sequence>
<dbReference type="InterPro" id="IPR049739">
    <property type="entry name" value="YraL-like"/>
</dbReference>
<dbReference type="STRING" id="48256.CLHUN_40340"/>